<proteinExistence type="predicted"/>
<dbReference type="AlphaFoldDB" id="A0AAV2S6K1"/>
<dbReference type="PROSITE" id="PS50088">
    <property type="entry name" value="ANK_REPEAT"/>
    <property type="match status" value="4"/>
</dbReference>
<dbReference type="PROSITE" id="PS50297">
    <property type="entry name" value="ANK_REP_REGION"/>
    <property type="match status" value="4"/>
</dbReference>
<gene>
    <name evidence="4" type="ORF">MNOR_LOCUS32877</name>
</gene>
<evidence type="ECO:0000313" key="4">
    <source>
        <dbReference type="EMBL" id="CAL4162774.1"/>
    </source>
</evidence>
<dbReference type="InterPro" id="IPR036770">
    <property type="entry name" value="Ankyrin_rpt-contain_sf"/>
</dbReference>
<dbReference type="PANTHER" id="PTHR24198:SF165">
    <property type="entry name" value="ANKYRIN REPEAT-CONTAINING PROTEIN-RELATED"/>
    <property type="match status" value="1"/>
</dbReference>
<comment type="caution">
    <text evidence="4">The sequence shown here is derived from an EMBL/GenBank/DDBJ whole genome shotgun (WGS) entry which is preliminary data.</text>
</comment>
<feature type="repeat" description="ANK" evidence="3">
    <location>
        <begin position="186"/>
        <end position="213"/>
    </location>
</feature>
<dbReference type="Gene3D" id="1.25.40.20">
    <property type="entry name" value="Ankyrin repeat-containing domain"/>
    <property type="match status" value="2"/>
</dbReference>
<evidence type="ECO:0000256" key="1">
    <source>
        <dbReference type="ARBA" id="ARBA00022737"/>
    </source>
</evidence>
<keyword evidence="2 3" id="KW-0040">ANK repeat</keyword>
<feature type="repeat" description="ANK" evidence="3">
    <location>
        <begin position="118"/>
        <end position="145"/>
    </location>
</feature>
<accession>A0AAV2S6K1</accession>
<keyword evidence="5" id="KW-1185">Reference proteome</keyword>
<keyword evidence="1" id="KW-0677">Repeat</keyword>
<dbReference type="SUPFAM" id="SSF48403">
    <property type="entry name" value="Ankyrin repeat"/>
    <property type="match status" value="1"/>
</dbReference>
<feature type="repeat" description="ANK" evidence="3">
    <location>
        <begin position="220"/>
        <end position="242"/>
    </location>
</feature>
<dbReference type="PANTHER" id="PTHR24198">
    <property type="entry name" value="ANKYRIN REPEAT AND PROTEIN KINASE DOMAIN-CONTAINING PROTEIN"/>
    <property type="match status" value="1"/>
</dbReference>
<organism evidence="4 5">
    <name type="scientific">Meganyctiphanes norvegica</name>
    <name type="common">Northern krill</name>
    <name type="synonym">Thysanopoda norvegica</name>
    <dbReference type="NCBI Taxonomy" id="48144"/>
    <lineage>
        <taxon>Eukaryota</taxon>
        <taxon>Metazoa</taxon>
        <taxon>Ecdysozoa</taxon>
        <taxon>Arthropoda</taxon>
        <taxon>Crustacea</taxon>
        <taxon>Multicrustacea</taxon>
        <taxon>Malacostraca</taxon>
        <taxon>Eumalacostraca</taxon>
        <taxon>Eucarida</taxon>
        <taxon>Euphausiacea</taxon>
        <taxon>Euphausiidae</taxon>
        <taxon>Meganyctiphanes</taxon>
    </lineage>
</organism>
<evidence type="ECO:0000256" key="2">
    <source>
        <dbReference type="ARBA" id="ARBA00023043"/>
    </source>
</evidence>
<sequence length="242" mass="25955">MQGFFQKLACMASQNAIAGPKGQPKIVKGHASLTEIDLISNTLQSDGRTNADIYIPSSRKAAFDPEKNLYYTLLIRKAAFEFKNESTIGLLIKLIGRALTLIKKVRSQSPHVKNPSCIGCQPVHQAAQDGHLEALRLLRGWGADVAGAVARDGTTPLHDAARNGYAHIAAVQLIQGAHTGALRNLIGCQPVHQAAQDGHLEALRLLRGWGADVAGAVARDGTTPLHDAARNGYAHIAEWLNE</sequence>
<dbReference type="Proteomes" id="UP001497623">
    <property type="component" value="Unassembled WGS sequence"/>
</dbReference>
<feature type="repeat" description="ANK" evidence="3">
    <location>
        <begin position="152"/>
        <end position="184"/>
    </location>
</feature>
<evidence type="ECO:0000313" key="5">
    <source>
        <dbReference type="Proteomes" id="UP001497623"/>
    </source>
</evidence>
<reference evidence="4 5" key="1">
    <citation type="submission" date="2024-05" db="EMBL/GenBank/DDBJ databases">
        <authorList>
            <person name="Wallberg A."/>
        </authorList>
    </citation>
    <scope>NUCLEOTIDE SEQUENCE [LARGE SCALE GENOMIC DNA]</scope>
</reference>
<dbReference type="InterPro" id="IPR002110">
    <property type="entry name" value="Ankyrin_rpt"/>
</dbReference>
<name>A0AAV2S6K1_MEGNR</name>
<dbReference type="EMBL" id="CAXKWB010045776">
    <property type="protein sequence ID" value="CAL4162774.1"/>
    <property type="molecule type" value="Genomic_DNA"/>
</dbReference>
<protein>
    <submittedName>
        <fullName evidence="4">Uncharacterized protein</fullName>
    </submittedName>
</protein>
<evidence type="ECO:0000256" key="3">
    <source>
        <dbReference type="PROSITE-ProRule" id="PRU00023"/>
    </source>
</evidence>
<dbReference type="Pfam" id="PF12796">
    <property type="entry name" value="Ank_2"/>
    <property type="match status" value="2"/>
</dbReference>